<dbReference type="PANTHER" id="PTHR33510">
    <property type="entry name" value="PROTEIN TIC 20-II, CHLOROPLASTIC"/>
    <property type="match status" value="1"/>
</dbReference>
<evidence type="ECO:0000256" key="8">
    <source>
        <dbReference type="SAM" id="MobiDB-lite"/>
    </source>
</evidence>
<protein>
    <recommendedName>
        <fullName evidence="7">Protein TIC 20</fullName>
    </recommendedName>
</protein>
<evidence type="ECO:0000256" key="6">
    <source>
        <dbReference type="ARBA" id="ARBA00023136"/>
    </source>
</evidence>
<sequence length="350" mass="37499">MRRRNTPAPFGPESGQPGARRTYVRTRSAMRTSITYPYQYPYATLPACLPACLSNPPSRPGTRKLVIHRELEDYRRRGGRGMATFAAGSSMLAAASCSRLCAPSLPRAVGVTSSSSSRSNGAGWRAKLGPSSRPSAFGAGVGRSDGGCGFGSAGRGIGLGLGLGVGLVARRAEDGEGECAGRRGRVVVAEAGKGGSVNAAERILAALGYILPFFDGIQYGRYFFMQFPIAEGLLRPLFPLLSAYKGFPYSNFIAFFSLYLLVVRNSSFSRYVRFNAMQAVVLDVLLILPTLVERTFGPRGGIGLQLLIIFYNTVFLFLVSCFLFGVFSCLLGKTPRLPIVADAADQQIEG</sequence>
<dbReference type="AlphaFoldDB" id="A0A2R6X5G6"/>
<keyword evidence="7" id="KW-0150">Chloroplast</keyword>
<evidence type="ECO:0000256" key="1">
    <source>
        <dbReference type="ARBA" id="ARBA00004478"/>
    </source>
</evidence>
<evidence type="ECO:0000313" key="10">
    <source>
        <dbReference type="Proteomes" id="UP000244005"/>
    </source>
</evidence>
<keyword evidence="3 7" id="KW-0812">Transmembrane</keyword>
<keyword evidence="6 7" id="KW-0472">Membrane</keyword>
<evidence type="ECO:0000313" key="9">
    <source>
        <dbReference type="EMBL" id="PTQ41347.1"/>
    </source>
</evidence>
<keyword evidence="4" id="KW-1001">Plastid inner membrane</keyword>
<gene>
    <name evidence="9" type="ORF">MARPO_0035s0116</name>
</gene>
<evidence type="ECO:0000256" key="2">
    <source>
        <dbReference type="ARBA" id="ARBA00009596"/>
    </source>
</evidence>
<dbReference type="GO" id="GO:0008320">
    <property type="term" value="F:protein transmembrane transporter activity"/>
    <property type="evidence" value="ECO:0000318"/>
    <property type="project" value="GO_Central"/>
</dbReference>
<feature type="transmembrane region" description="Helical" evidence="7">
    <location>
        <begin position="274"/>
        <end position="292"/>
    </location>
</feature>
<feature type="transmembrane region" description="Helical" evidence="7">
    <location>
        <begin position="304"/>
        <end position="331"/>
    </location>
</feature>
<comment type="subcellular location">
    <subcellularLocation>
        <location evidence="1">Plastid</location>
        <location evidence="1">Chloroplast inner membrane</location>
        <topology evidence="1">Multi-pass membrane protein</topology>
    </subcellularLocation>
    <subcellularLocation>
        <location evidence="7">Plastid</location>
        <location evidence="7">Chloroplast membrane</location>
        <topology evidence="7">Multi-pass membrane protein</topology>
    </subcellularLocation>
</comment>
<name>A0A2R6X5G6_MARPO</name>
<evidence type="ECO:0000256" key="3">
    <source>
        <dbReference type="ARBA" id="ARBA00022692"/>
    </source>
</evidence>
<dbReference type="Proteomes" id="UP000244005">
    <property type="component" value="Unassembled WGS sequence"/>
</dbReference>
<evidence type="ECO:0000256" key="4">
    <source>
        <dbReference type="ARBA" id="ARBA00022780"/>
    </source>
</evidence>
<dbReference type="InterPro" id="IPR005691">
    <property type="entry name" value="Tic20"/>
</dbReference>
<dbReference type="Gramene" id="Mp6g03360.1">
    <property type="protein sequence ID" value="Mp6g03360.1.cds1"/>
    <property type="gene ID" value="Mp6g03360"/>
</dbReference>
<proteinExistence type="inferred from homology"/>
<organism evidence="9 10">
    <name type="scientific">Marchantia polymorpha</name>
    <name type="common">Common liverwort</name>
    <name type="synonym">Marchantia aquatica</name>
    <dbReference type="NCBI Taxonomy" id="3197"/>
    <lineage>
        <taxon>Eukaryota</taxon>
        <taxon>Viridiplantae</taxon>
        <taxon>Streptophyta</taxon>
        <taxon>Embryophyta</taxon>
        <taxon>Marchantiophyta</taxon>
        <taxon>Marchantiopsida</taxon>
        <taxon>Marchantiidae</taxon>
        <taxon>Marchantiales</taxon>
        <taxon>Marchantiaceae</taxon>
        <taxon>Marchantia</taxon>
    </lineage>
</organism>
<comment type="function">
    <text evidence="7">Involved in protein precursor import into chloroplasts.</text>
</comment>
<accession>A0A2R6X5G6</accession>
<reference evidence="10" key="1">
    <citation type="journal article" date="2017" name="Cell">
        <title>Insights into land plant evolution garnered from the Marchantia polymorpha genome.</title>
        <authorList>
            <person name="Bowman J.L."/>
            <person name="Kohchi T."/>
            <person name="Yamato K.T."/>
            <person name="Jenkins J."/>
            <person name="Shu S."/>
            <person name="Ishizaki K."/>
            <person name="Yamaoka S."/>
            <person name="Nishihama R."/>
            <person name="Nakamura Y."/>
            <person name="Berger F."/>
            <person name="Adam C."/>
            <person name="Aki S.S."/>
            <person name="Althoff F."/>
            <person name="Araki T."/>
            <person name="Arteaga-Vazquez M.A."/>
            <person name="Balasubrmanian S."/>
            <person name="Barry K."/>
            <person name="Bauer D."/>
            <person name="Boehm C.R."/>
            <person name="Briginshaw L."/>
            <person name="Caballero-Perez J."/>
            <person name="Catarino B."/>
            <person name="Chen F."/>
            <person name="Chiyoda S."/>
            <person name="Chovatia M."/>
            <person name="Davies K.M."/>
            <person name="Delmans M."/>
            <person name="Demura T."/>
            <person name="Dierschke T."/>
            <person name="Dolan L."/>
            <person name="Dorantes-Acosta A.E."/>
            <person name="Eklund D.M."/>
            <person name="Florent S.N."/>
            <person name="Flores-Sandoval E."/>
            <person name="Fujiyama A."/>
            <person name="Fukuzawa H."/>
            <person name="Galik B."/>
            <person name="Grimanelli D."/>
            <person name="Grimwood J."/>
            <person name="Grossniklaus U."/>
            <person name="Hamada T."/>
            <person name="Haseloff J."/>
            <person name="Hetherington A.J."/>
            <person name="Higo A."/>
            <person name="Hirakawa Y."/>
            <person name="Hundley H.N."/>
            <person name="Ikeda Y."/>
            <person name="Inoue K."/>
            <person name="Inoue S.I."/>
            <person name="Ishida S."/>
            <person name="Jia Q."/>
            <person name="Kakita M."/>
            <person name="Kanazawa T."/>
            <person name="Kawai Y."/>
            <person name="Kawashima T."/>
            <person name="Kennedy M."/>
            <person name="Kinose K."/>
            <person name="Kinoshita T."/>
            <person name="Kohara Y."/>
            <person name="Koide E."/>
            <person name="Komatsu K."/>
            <person name="Kopischke S."/>
            <person name="Kubo M."/>
            <person name="Kyozuka J."/>
            <person name="Lagercrantz U."/>
            <person name="Lin S.S."/>
            <person name="Lindquist E."/>
            <person name="Lipzen A.M."/>
            <person name="Lu C.W."/>
            <person name="De Luna E."/>
            <person name="Martienssen R.A."/>
            <person name="Minamino N."/>
            <person name="Mizutani M."/>
            <person name="Mizutani M."/>
            <person name="Mochizuki N."/>
            <person name="Monte I."/>
            <person name="Mosher R."/>
            <person name="Nagasaki H."/>
            <person name="Nakagami H."/>
            <person name="Naramoto S."/>
            <person name="Nishitani K."/>
            <person name="Ohtani M."/>
            <person name="Okamoto T."/>
            <person name="Okumura M."/>
            <person name="Phillips J."/>
            <person name="Pollak B."/>
            <person name="Reinders A."/>
            <person name="Rovekamp M."/>
            <person name="Sano R."/>
            <person name="Sawa S."/>
            <person name="Schmid M.W."/>
            <person name="Shirakawa M."/>
            <person name="Solano R."/>
            <person name="Spunde A."/>
            <person name="Suetsugu N."/>
            <person name="Sugano S."/>
            <person name="Sugiyama A."/>
            <person name="Sun R."/>
            <person name="Suzuki Y."/>
            <person name="Takenaka M."/>
            <person name="Takezawa D."/>
            <person name="Tomogane H."/>
            <person name="Tsuzuki M."/>
            <person name="Ueda T."/>
            <person name="Umeda M."/>
            <person name="Ward J.M."/>
            <person name="Watanabe Y."/>
            <person name="Yazaki K."/>
            <person name="Yokoyama R."/>
            <person name="Yoshitake Y."/>
            <person name="Yotsui I."/>
            <person name="Zachgo S."/>
            <person name="Schmutz J."/>
        </authorList>
    </citation>
    <scope>NUCLEOTIDE SEQUENCE [LARGE SCALE GENOMIC DNA]</scope>
    <source>
        <strain evidence="10">Tak-1</strain>
    </source>
</reference>
<evidence type="ECO:0000256" key="5">
    <source>
        <dbReference type="ARBA" id="ARBA00022989"/>
    </source>
</evidence>
<dbReference type="PANTHER" id="PTHR33510:SF5">
    <property type="entry name" value="PROTEIN TIC 20-II, CHLOROPLASTIC"/>
    <property type="match status" value="1"/>
</dbReference>
<feature type="region of interest" description="Disordered" evidence="8">
    <location>
        <begin position="1"/>
        <end position="20"/>
    </location>
</feature>
<dbReference type="EMBL" id="KZ772707">
    <property type="protein sequence ID" value="PTQ41347.1"/>
    <property type="molecule type" value="Genomic_DNA"/>
</dbReference>
<keyword evidence="5 7" id="KW-1133">Transmembrane helix</keyword>
<dbReference type="OrthoDB" id="414558at2759"/>
<keyword evidence="10" id="KW-1185">Reference proteome</keyword>
<comment type="similarity">
    <text evidence="2 7">Belongs to the Tic20 family.</text>
</comment>
<evidence type="ECO:0000256" key="7">
    <source>
        <dbReference type="RuleBase" id="RU367003"/>
    </source>
</evidence>
<feature type="transmembrane region" description="Helical" evidence="7">
    <location>
        <begin position="244"/>
        <end position="262"/>
    </location>
</feature>
<dbReference type="GO" id="GO:0009706">
    <property type="term" value="C:chloroplast inner membrane"/>
    <property type="evidence" value="ECO:0000318"/>
    <property type="project" value="GO_Central"/>
</dbReference>
<feature type="transmembrane region" description="Helical" evidence="7">
    <location>
        <begin position="203"/>
        <end position="224"/>
    </location>
</feature>
<keyword evidence="7" id="KW-0934">Plastid</keyword>
<dbReference type="Pfam" id="PF16166">
    <property type="entry name" value="TIC20"/>
    <property type="match status" value="1"/>
</dbReference>
<dbReference type="GO" id="GO:0045037">
    <property type="term" value="P:protein import into chloroplast stroma"/>
    <property type="evidence" value="ECO:0000318"/>
    <property type="project" value="GO_Central"/>
</dbReference>